<name>A0A9D1NEM4_9FIRM</name>
<keyword evidence="1" id="KW-0472">Membrane</keyword>
<evidence type="ECO:0000256" key="1">
    <source>
        <dbReference type="SAM" id="Phobius"/>
    </source>
</evidence>
<dbReference type="EMBL" id="DVOJ01000009">
    <property type="protein sequence ID" value="HIV01430.1"/>
    <property type="molecule type" value="Genomic_DNA"/>
</dbReference>
<evidence type="ECO:0000313" key="2">
    <source>
        <dbReference type="EMBL" id="HIV01430.1"/>
    </source>
</evidence>
<feature type="transmembrane region" description="Helical" evidence="1">
    <location>
        <begin position="5"/>
        <end position="25"/>
    </location>
</feature>
<sequence>MKRFLIYVVVLIGVLFIGFTTFYFVQNKESIYLKYGNDTMLQYNVNETFTLEDVLVHTQPDKGTTVEVNSDNSDILSYSQDTKTFLAKAGGLARVTITTSNPNFDRFTFSVHVGDGTPNNPYFIKTAEQLASIGGETWTLNNSYQVVNSIDLNTPTTSEWTPIGGNTSFTGTFDGGNFDIYNLNITTDGTYAGLFSMIGESGRVENVNLVDAKINGSFTYAGTVAGLNYGKVGLCSIENANVVNTNANGITGGIVGTSQYRSSRAEVYMSTVENLNLTASNILGGAVGSATGAVTTDIKVTFNTLTANESAKVGGIVGVNAAYKDADKYRHSMLKNSYTVISQEDLTNNVGAILGENQEQSNEFGLSNIYQNNLYSAANITGFAGQTDQTGVVESRTIEQLYTQSAYTNYDFDNVWTIEENSSLATIDFSNTYLGTSIYDPGNKITSVDALTDALEVLVTNPTSDTTYEIELSEDTVYTMADFSEGMTTWEPIGTIGSPFRGKLIVTGDHTLTFKGFVIEDETYAGFFGYTDGNAEVSGINFEDFRILNSDSFTSSYTGTIIAYAGTAIVSNCTVTGLDITTGNVIGGAVGYIANGRINNVSVQNSATENYANSINYTKAVNGRIGGVVGVSESATLENLSMGINTSSLEAYLDTTAQVNVGGVVGENGGRATSLLNESFIITENAASTVYAGGVVGINRGRVALATLLVNMNLKDNSSSYVGGVVGSNENGAEVRTSYMENVSITGTYIGGIAGTNSGTVTESYSAGEINGKFIGGLASITTGSINNCYTIATLNGQYSDGSVSGLVYRLNDGKVDYCFSSATIGGQGSLYAETSSAFRMSGMIKFFTSNTSLKTGELSNCIIINYGTSERQSSGTNGATNVINQIIYFWEFWHNPYAGWIDCNETECTAQGNYSAFTNAKFSSAIWNFDSIDPEAYPTLRNIPVTADEVVEEA</sequence>
<keyword evidence="1" id="KW-0812">Transmembrane</keyword>
<evidence type="ECO:0000313" key="3">
    <source>
        <dbReference type="Proteomes" id="UP000886861"/>
    </source>
</evidence>
<dbReference type="Proteomes" id="UP000886861">
    <property type="component" value="Unassembled WGS sequence"/>
</dbReference>
<dbReference type="AlphaFoldDB" id="A0A9D1NEM4"/>
<accession>A0A9D1NEM4</accession>
<evidence type="ECO:0008006" key="4">
    <source>
        <dbReference type="Google" id="ProtNLM"/>
    </source>
</evidence>
<protein>
    <recommendedName>
        <fullName evidence="4">GLUG domain-containing protein</fullName>
    </recommendedName>
</protein>
<reference evidence="2" key="2">
    <citation type="journal article" date="2021" name="PeerJ">
        <title>Extensive microbial diversity within the chicken gut microbiome revealed by metagenomics and culture.</title>
        <authorList>
            <person name="Gilroy R."/>
            <person name="Ravi A."/>
            <person name="Getino M."/>
            <person name="Pursley I."/>
            <person name="Horton D.L."/>
            <person name="Alikhan N.F."/>
            <person name="Baker D."/>
            <person name="Gharbi K."/>
            <person name="Hall N."/>
            <person name="Watson M."/>
            <person name="Adriaenssens E.M."/>
            <person name="Foster-Nyarko E."/>
            <person name="Jarju S."/>
            <person name="Secka A."/>
            <person name="Antonio M."/>
            <person name="Oren A."/>
            <person name="Chaudhuri R.R."/>
            <person name="La Ragione R."/>
            <person name="Hildebrand F."/>
            <person name="Pallen M.J."/>
        </authorList>
    </citation>
    <scope>NUCLEOTIDE SEQUENCE</scope>
    <source>
        <strain evidence="2">CHK186-9395</strain>
    </source>
</reference>
<comment type="caution">
    <text evidence="2">The sequence shown here is derived from an EMBL/GenBank/DDBJ whole genome shotgun (WGS) entry which is preliminary data.</text>
</comment>
<keyword evidence="1" id="KW-1133">Transmembrane helix</keyword>
<proteinExistence type="predicted"/>
<dbReference type="Gene3D" id="2.160.20.110">
    <property type="match status" value="4"/>
</dbReference>
<reference evidence="2" key="1">
    <citation type="submission" date="2020-10" db="EMBL/GenBank/DDBJ databases">
        <authorList>
            <person name="Gilroy R."/>
        </authorList>
    </citation>
    <scope>NUCLEOTIDE SEQUENCE</scope>
    <source>
        <strain evidence="2">CHK186-9395</strain>
    </source>
</reference>
<gene>
    <name evidence="2" type="ORF">IAA62_02620</name>
</gene>
<organism evidence="2 3">
    <name type="scientific">Candidatus Caccopulliclostridium gallistercoris</name>
    <dbReference type="NCBI Taxonomy" id="2840719"/>
    <lineage>
        <taxon>Bacteria</taxon>
        <taxon>Bacillati</taxon>
        <taxon>Bacillota</taxon>
        <taxon>Clostridia</taxon>
        <taxon>Candidatus Caccopulliclostridium</taxon>
    </lineage>
</organism>